<dbReference type="RefSeq" id="WP_277863599.1">
    <property type="nucleotide sequence ID" value="NZ_JARRAG010000002.1"/>
</dbReference>
<dbReference type="SUPFAM" id="SSF52317">
    <property type="entry name" value="Class I glutamine amidotransferase-like"/>
    <property type="match status" value="1"/>
</dbReference>
<keyword evidence="2" id="KW-0812">Transmembrane</keyword>
<feature type="transmembrane region" description="Helical" evidence="2">
    <location>
        <begin position="6"/>
        <end position="26"/>
    </location>
</feature>
<dbReference type="InterPro" id="IPR024163">
    <property type="entry name" value="Aerotolerance_reg_N"/>
</dbReference>
<evidence type="ECO:0000259" key="3">
    <source>
        <dbReference type="Pfam" id="PF07584"/>
    </source>
</evidence>
<dbReference type="Gene3D" id="3.40.50.880">
    <property type="match status" value="1"/>
</dbReference>
<feature type="transmembrane region" description="Helical" evidence="2">
    <location>
        <begin position="57"/>
        <end position="76"/>
    </location>
</feature>
<dbReference type="InterPro" id="IPR011933">
    <property type="entry name" value="Double_TM_dom"/>
</dbReference>
<dbReference type="EMBL" id="JARRAG010000002">
    <property type="protein sequence ID" value="MDG3007317.1"/>
    <property type="molecule type" value="Genomic_DNA"/>
</dbReference>
<dbReference type="InterPro" id="IPR036465">
    <property type="entry name" value="vWFA_dom_sf"/>
</dbReference>
<feature type="region of interest" description="Disordered" evidence="1">
    <location>
        <begin position="589"/>
        <end position="618"/>
    </location>
</feature>
<dbReference type="PANTHER" id="PTHR37464">
    <property type="entry name" value="BLL2463 PROTEIN"/>
    <property type="match status" value="1"/>
</dbReference>
<dbReference type="InterPro" id="IPR029062">
    <property type="entry name" value="Class_I_gatase-like"/>
</dbReference>
<evidence type="ECO:0000313" key="4">
    <source>
        <dbReference type="EMBL" id="MDG3007317.1"/>
    </source>
</evidence>
<proteinExistence type="predicted"/>
<gene>
    <name evidence="4" type="ORF">PZE19_26445</name>
</gene>
<feature type="domain" description="Aerotolerance regulator N-terminal" evidence="3">
    <location>
        <begin position="6"/>
        <end position="78"/>
    </location>
</feature>
<reference evidence="4 5" key="1">
    <citation type="submission" date="2023-03" db="EMBL/GenBank/DDBJ databases">
        <title>Paludisphaera mucosa sp. nov. a novel planctomycete from northern fen.</title>
        <authorList>
            <person name="Ivanova A."/>
        </authorList>
    </citation>
    <scope>NUCLEOTIDE SEQUENCE [LARGE SCALE GENOMIC DNA]</scope>
    <source>
        <strain evidence="4 5">Pla2</strain>
    </source>
</reference>
<keyword evidence="5" id="KW-1185">Reference proteome</keyword>
<evidence type="ECO:0000256" key="1">
    <source>
        <dbReference type="SAM" id="MobiDB-lite"/>
    </source>
</evidence>
<dbReference type="PANTHER" id="PTHR37464:SF1">
    <property type="entry name" value="BLL2463 PROTEIN"/>
    <property type="match status" value="1"/>
</dbReference>
<keyword evidence="2" id="KW-0472">Membrane</keyword>
<evidence type="ECO:0000313" key="5">
    <source>
        <dbReference type="Proteomes" id="UP001216907"/>
    </source>
</evidence>
<dbReference type="Gene3D" id="3.40.50.410">
    <property type="entry name" value="von Willebrand factor, type A domain"/>
    <property type="match status" value="1"/>
</dbReference>
<sequence length="740" mass="80127">MEFSLMHAGLAAGAAMAAVPVILHLFMKPTPKHVVFPALRLIRERQKRSKKKMRIKNWLLLAARMLLLALMALALARPRLHSETPLGDDSVPTALGLVFDTSLSMGYMQNDKSLLDQAKERAREIIDRIPDSSLVFAVNSADPGAPVGLSPSTARKWIDDLAVRPVNRPLNMAMGQVYSAVAECDRPRREVYVLTDLTKSAWDSGRPAEGLDKVEKAGSAGGKIATVVLRLGPPERENVSLDEATLPANVAPQGEPVEVRGLLRAHGPKPAERIVEFYLDGVKRDQKPVELQPGGQAEVRFLTPAKLKEGEVHRAELRVTGAPDPLKFDDQRFLSFEVRPALKVLLVSDLNVDAEFVSVALDPDQAPGAARSYQTETTRAADLATRYRESLKGYAAVFLLNVEALDAAAWGLINAYVHEGGGLVVGLGDRCKAENYNGPVAGQVLPAQLAEAASPPGKGTTFGKIADVTHPMFDRYAREIDAQFAVMPVYRYWKIQAGGPGRTLLNFADGAPALQERNFKGARTGRVLMWATPLARRVRRSDPAAWNEFPNSSYWAFPVVMNLTIPYLAGSSGDRLDFEAGDDVMLNLGPDAHPQDVLVTGPDGKTTERTSPPPAGEPLKLTAPQLLGQWTVAAVGPGDKKALMGFSLNPPRAESQFVDLDKADLDALFGKEGYALAGDDKALQKVTELIRVGHEIFPWLMFLILILVTAENYLANTFYKEATGPTITPTGSSAPAPAAA</sequence>
<protein>
    <submittedName>
        <fullName evidence="4">BatA domain-containing protein</fullName>
    </submittedName>
</protein>
<name>A0ABT6FIB9_9BACT</name>
<organism evidence="4 5">
    <name type="scientific">Paludisphaera mucosa</name>
    <dbReference type="NCBI Taxonomy" id="3030827"/>
    <lineage>
        <taxon>Bacteria</taxon>
        <taxon>Pseudomonadati</taxon>
        <taxon>Planctomycetota</taxon>
        <taxon>Planctomycetia</taxon>
        <taxon>Isosphaerales</taxon>
        <taxon>Isosphaeraceae</taxon>
        <taxon>Paludisphaera</taxon>
    </lineage>
</organism>
<comment type="caution">
    <text evidence="4">The sequence shown here is derived from an EMBL/GenBank/DDBJ whole genome shotgun (WGS) entry which is preliminary data.</text>
</comment>
<dbReference type="Proteomes" id="UP001216907">
    <property type="component" value="Unassembled WGS sequence"/>
</dbReference>
<evidence type="ECO:0000256" key="2">
    <source>
        <dbReference type="SAM" id="Phobius"/>
    </source>
</evidence>
<dbReference type="Pfam" id="PF07584">
    <property type="entry name" value="BatA"/>
    <property type="match status" value="1"/>
</dbReference>
<accession>A0ABT6FIB9</accession>
<dbReference type="NCBIfam" id="TIGR02226">
    <property type="entry name" value="two_anch"/>
    <property type="match status" value="1"/>
</dbReference>
<keyword evidence="2" id="KW-1133">Transmembrane helix</keyword>